<dbReference type="Gene3D" id="1.20.1440.130">
    <property type="entry name" value="VKOR domain"/>
    <property type="match status" value="1"/>
</dbReference>
<reference evidence="13" key="1">
    <citation type="journal article" date="2019" name="Int. J. Syst. Evol. Microbiol.">
        <title>The Global Catalogue of Microorganisms (GCM) 10K type strain sequencing project: providing services to taxonomists for standard genome sequencing and annotation.</title>
        <authorList>
            <consortium name="The Broad Institute Genomics Platform"/>
            <consortium name="The Broad Institute Genome Sequencing Center for Infectious Disease"/>
            <person name="Wu L."/>
            <person name="Ma J."/>
        </authorList>
    </citation>
    <scope>NUCLEOTIDE SEQUENCE [LARGE SCALE GENOMIC DNA]</scope>
    <source>
        <strain evidence="13">JCM 17342</strain>
    </source>
</reference>
<evidence type="ECO:0000256" key="8">
    <source>
        <dbReference type="ARBA" id="ARBA00023157"/>
    </source>
</evidence>
<sequence length="158" mass="16870">MTGEIGTAAPGELGRRWVPVTALVLSVLGLLVSAYMTLSHYTDQKVLVCSTNSVIDCARVTSSPQSMVFGIPVAVLGLAFFVGVCVLNLPALWRSTDQKIRLARFASVGVGIVFVAYLVAVELLVLHVICEWCTVVHVLTIALFVVTVLGETSRRPAA</sequence>
<evidence type="ECO:0000256" key="5">
    <source>
        <dbReference type="ARBA" id="ARBA00022989"/>
    </source>
</evidence>
<feature type="transmembrane region" description="Helical" evidence="10">
    <location>
        <begin position="69"/>
        <end position="90"/>
    </location>
</feature>
<evidence type="ECO:0000256" key="10">
    <source>
        <dbReference type="SAM" id="Phobius"/>
    </source>
</evidence>
<feature type="domain" description="Vitamin K epoxide reductase" evidence="11">
    <location>
        <begin position="15"/>
        <end position="151"/>
    </location>
</feature>
<comment type="similarity">
    <text evidence="2">Belongs to the VKOR family.</text>
</comment>
<dbReference type="Pfam" id="PF07884">
    <property type="entry name" value="VKOR"/>
    <property type="match status" value="1"/>
</dbReference>
<dbReference type="PANTHER" id="PTHR34573:SF1">
    <property type="entry name" value="VITAMIN K EPOXIDE REDUCTASE DOMAIN-CONTAINING PROTEIN"/>
    <property type="match status" value="1"/>
</dbReference>
<evidence type="ECO:0000259" key="11">
    <source>
        <dbReference type="SMART" id="SM00756"/>
    </source>
</evidence>
<accession>A0ABP7S9T8</accession>
<keyword evidence="13" id="KW-1185">Reference proteome</keyword>
<gene>
    <name evidence="12" type="ORF">GCM10022247_33740</name>
</gene>
<keyword evidence="3 10" id="KW-0812">Transmembrane</keyword>
<evidence type="ECO:0000313" key="13">
    <source>
        <dbReference type="Proteomes" id="UP001501747"/>
    </source>
</evidence>
<comment type="caution">
    <text evidence="12">The sequence shown here is derived from an EMBL/GenBank/DDBJ whole genome shotgun (WGS) entry which is preliminary data.</text>
</comment>
<dbReference type="RefSeq" id="WP_344875729.1">
    <property type="nucleotide sequence ID" value="NZ_BAABAL010000009.1"/>
</dbReference>
<feature type="transmembrane region" description="Helical" evidence="10">
    <location>
        <begin position="17"/>
        <end position="38"/>
    </location>
</feature>
<keyword evidence="5 10" id="KW-1133">Transmembrane helix</keyword>
<organism evidence="12 13">
    <name type="scientific">Allokutzneria multivorans</name>
    <dbReference type="NCBI Taxonomy" id="1142134"/>
    <lineage>
        <taxon>Bacteria</taxon>
        <taxon>Bacillati</taxon>
        <taxon>Actinomycetota</taxon>
        <taxon>Actinomycetes</taxon>
        <taxon>Pseudonocardiales</taxon>
        <taxon>Pseudonocardiaceae</taxon>
        <taxon>Allokutzneria</taxon>
    </lineage>
</organism>
<keyword evidence="9" id="KW-0676">Redox-active center</keyword>
<evidence type="ECO:0000313" key="12">
    <source>
        <dbReference type="EMBL" id="GAA4008770.1"/>
    </source>
</evidence>
<keyword evidence="8" id="KW-1015">Disulfide bond</keyword>
<name>A0ABP7S9T8_9PSEU</name>
<dbReference type="PANTHER" id="PTHR34573">
    <property type="entry name" value="VKC DOMAIN-CONTAINING PROTEIN"/>
    <property type="match status" value="1"/>
</dbReference>
<feature type="transmembrane region" description="Helical" evidence="10">
    <location>
        <begin position="102"/>
        <end position="120"/>
    </location>
</feature>
<keyword evidence="6" id="KW-0560">Oxidoreductase</keyword>
<protein>
    <recommendedName>
        <fullName evidence="11">Vitamin K epoxide reductase domain-containing protein</fullName>
    </recommendedName>
</protein>
<dbReference type="EMBL" id="BAABAL010000009">
    <property type="protein sequence ID" value="GAA4008770.1"/>
    <property type="molecule type" value="Genomic_DNA"/>
</dbReference>
<proteinExistence type="inferred from homology"/>
<keyword evidence="7 10" id="KW-0472">Membrane</keyword>
<feature type="transmembrane region" description="Helical" evidence="10">
    <location>
        <begin position="126"/>
        <end position="149"/>
    </location>
</feature>
<evidence type="ECO:0000256" key="7">
    <source>
        <dbReference type="ARBA" id="ARBA00023136"/>
    </source>
</evidence>
<evidence type="ECO:0000256" key="3">
    <source>
        <dbReference type="ARBA" id="ARBA00022692"/>
    </source>
</evidence>
<dbReference type="CDD" id="cd12918">
    <property type="entry name" value="VKOR_arc"/>
    <property type="match status" value="1"/>
</dbReference>
<dbReference type="InterPro" id="IPR012932">
    <property type="entry name" value="VKOR"/>
</dbReference>
<evidence type="ECO:0000256" key="6">
    <source>
        <dbReference type="ARBA" id="ARBA00023002"/>
    </source>
</evidence>
<dbReference type="Proteomes" id="UP001501747">
    <property type="component" value="Unassembled WGS sequence"/>
</dbReference>
<keyword evidence="4" id="KW-0874">Quinone</keyword>
<dbReference type="InterPro" id="IPR038354">
    <property type="entry name" value="VKOR_sf"/>
</dbReference>
<evidence type="ECO:0000256" key="2">
    <source>
        <dbReference type="ARBA" id="ARBA00006214"/>
    </source>
</evidence>
<evidence type="ECO:0000256" key="4">
    <source>
        <dbReference type="ARBA" id="ARBA00022719"/>
    </source>
</evidence>
<comment type="subcellular location">
    <subcellularLocation>
        <location evidence="1">Membrane</location>
        <topology evidence="1">Multi-pass membrane protein</topology>
    </subcellularLocation>
</comment>
<evidence type="ECO:0000256" key="1">
    <source>
        <dbReference type="ARBA" id="ARBA00004141"/>
    </source>
</evidence>
<dbReference type="SMART" id="SM00756">
    <property type="entry name" value="VKc"/>
    <property type="match status" value="1"/>
</dbReference>
<evidence type="ECO:0000256" key="9">
    <source>
        <dbReference type="ARBA" id="ARBA00023284"/>
    </source>
</evidence>